<dbReference type="SUPFAM" id="SSF46785">
    <property type="entry name" value="Winged helix' DNA-binding domain"/>
    <property type="match status" value="1"/>
</dbReference>
<keyword evidence="2 5" id="KW-0238">DNA-binding</keyword>
<gene>
    <name evidence="5" type="ORF">SAMN05421504_105661</name>
</gene>
<dbReference type="InterPro" id="IPR051011">
    <property type="entry name" value="Metal_resp_trans_reg"/>
</dbReference>
<dbReference type="InterPro" id="IPR036388">
    <property type="entry name" value="WH-like_DNA-bd_sf"/>
</dbReference>
<dbReference type="SMART" id="SM00418">
    <property type="entry name" value="HTH_ARSR"/>
    <property type="match status" value="1"/>
</dbReference>
<protein>
    <submittedName>
        <fullName evidence="5">DNA-binding transcriptional regulator, ArsR family</fullName>
    </submittedName>
</protein>
<dbReference type="CDD" id="cd00090">
    <property type="entry name" value="HTH_ARSR"/>
    <property type="match status" value="1"/>
</dbReference>
<dbReference type="EMBL" id="FNON01000005">
    <property type="protein sequence ID" value="SDY47396.1"/>
    <property type="molecule type" value="Genomic_DNA"/>
</dbReference>
<name>A0A1H3K5F0_9PSEU</name>
<dbReference type="Proteomes" id="UP000199515">
    <property type="component" value="Unassembled WGS sequence"/>
</dbReference>
<organism evidence="5 6">
    <name type="scientific">Amycolatopsis xylanica</name>
    <dbReference type="NCBI Taxonomy" id="589385"/>
    <lineage>
        <taxon>Bacteria</taxon>
        <taxon>Bacillati</taxon>
        <taxon>Actinomycetota</taxon>
        <taxon>Actinomycetes</taxon>
        <taxon>Pseudonocardiales</taxon>
        <taxon>Pseudonocardiaceae</taxon>
        <taxon>Amycolatopsis</taxon>
    </lineage>
</organism>
<keyword evidence="1" id="KW-0805">Transcription regulation</keyword>
<evidence type="ECO:0000313" key="6">
    <source>
        <dbReference type="Proteomes" id="UP000199515"/>
    </source>
</evidence>
<dbReference type="InterPro" id="IPR011991">
    <property type="entry name" value="ArsR-like_HTH"/>
</dbReference>
<dbReference type="RefSeq" id="WP_091293019.1">
    <property type="nucleotide sequence ID" value="NZ_FNON01000005.1"/>
</dbReference>
<dbReference type="STRING" id="589385.SAMN05421504_105661"/>
<dbReference type="Pfam" id="PF01022">
    <property type="entry name" value="HTH_5"/>
    <property type="match status" value="1"/>
</dbReference>
<dbReference type="AlphaFoldDB" id="A0A1H3K5F0"/>
<dbReference type="InterPro" id="IPR036390">
    <property type="entry name" value="WH_DNA-bd_sf"/>
</dbReference>
<evidence type="ECO:0000313" key="5">
    <source>
        <dbReference type="EMBL" id="SDY47396.1"/>
    </source>
</evidence>
<dbReference type="PANTHER" id="PTHR43132">
    <property type="entry name" value="ARSENICAL RESISTANCE OPERON REPRESSOR ARSR-RELATED"/>
    <property type="match status" value="1"/>
</dbReference>
<accession>A0A1H3K5F0</accession>
<evidence type="ECO:0000256" key="3">
    <source>
        <dbReference type="ARBA" id="ARBA00023163"/>
    </source>
</evidence>
<dbReference type="PROSITE" id="PS50987">
    <property type="entry name" value="HTH_ARSR_2"/>
    <property type="match status" value="1"/>
</dbReference>
<sequence length="322" mass="35631">MLRIHFTEADLSRIELAPSADPMWELLLSSYRLRRPEGAPVFGRWRDSTRAVLPPNGRALLDLIPSHGYCPDFLTPPATVATIDEGIDALAATPAEDVREDLAELAKDHRLPQWADRVSDGDVRVLGTAVRDYFQRGIAPHWKHITKVVGRDLSRRNETLQVAGPGRLLSTLHPAARWRAPVLEVEFPVDQDLHLNGRGLRLIPAFFCMGMPTTYKNPKLPPVLVYSVGHWTALGAKRAEDTGAAVQALIGETRARILRTLAEEDLNTTDLARRLKIAPATASEHASVLRQAGLIESRHRGRSTMHRASPLGLQLLLGPMAR</sequence>
<dbReference type="GO" id="GO:0003700">
    <property type="term" value="F:DNA-binding transcription factor activity"/>
    <property type="evidence" value="ECO:0007669"/>
    <property type="project" value="InterPro"/>
</dbReference>
<proteinExistence type="predicted"/>
<dbReference type="Gene3D" id="1.10.10.10">
    <property type="entry name" value="Winged helix-like DNA-binding domain superfamily/Winged helix DNA-binding domain"/>
    <property type="match status" value="1"/>
</dbReference>
<dbReference type="OrthoDB" id="3808065at2"/>
<dbReference type="GO" id="GO:0003677">
    <property type="term" value="F:DNA binding"/>
    <property type="evidence" value="ECO:0007669"/>
    <property type="project" value="UniProtKB-KW"/>
</dbReference>
<evidence type="ECO:0000256" key="2">
    <source>
        <dbReference type="ARBA" id="ARBA00023125"/>
    </source>
</evidence>
<dbReference type="InterPro" id="IPR001845">
    <property type="entry name" value="HTH_ArsR_DNA-bd_dom"/>
</dbReference>
<evidence type="ECO:0000256" key="1">
    <source>
        <dbReference type="ARBA" id="ARBA00023015"/>
    </source>
</evidence>
<dbReference type="PANTHER" id="PTHR43132:SF2">
    <property type="entry name" value="ARSENICAL RESISTANCE OPERON REPRESSOR ARSR-RELATED"/>
    <property type="match status" value="1"/>
</dbReference>
<feature type="domain" description="HTH arsR-type" evidence="4">
    <location>
        <begin position="234"/>
        <end position="322"/>
    </location>
</feature>
<keyword evidence="6" id="KW-1185">Reference proteome</keyword>
<evidence type="ECO:0000259" key="4">
    <source>
        <dbReference type="PROSITE" id="PS50987"/>
    </source>
</evidence>
<reference evidence="5 6" key="1">
    <citation type="submission" date="2016-10" db="EMBL/GenBank/DDBJ databases">
        <authorList>
            <person name="de Groot N.N."/>
        </authorList>
    </citation>
    <scope>NUCLEOTIDE SEQUENCE [LARGE SCALE GENOMIC DNA]</scope>
    <source>
        <strain evidence="5 6">CPCC 202699</strain>
    </source>
</reference>
<keyword evidence="3" id="KW-0804">Transcription</keyword>